<protein>
    <submittedName>
        <fullName evidence="1">Uncharacterized protein</fullName>
    </submittedName>
</protein>
<proteinExistence type="predicted"/>
<name>A0A7T8BBB9_9SPIR</name>
<dbReference type="RefSeq" id="WP_215627701.1">
    <property type="nucleotide sequence ID" value="NZ_CP067089.2"/>
</dbReference>
<keyword evidence="2" id="KW-1185">Reference proteome</keyword>
<dbReference type="AlphaFoldDB" id="A0A7T8BBB9"/>
<sequence length="229" mass="26891">MKNTVLIVILVLILTGLILFVSLGFKTVNTEFGYFIKDKILKENLERAGIKIDVTPMTRISDGFVKILNDTRERIVLKQPYQLSITLDNKNTDIDSGILLKNLSLYMGKTTINLSENISEIRLSEYTADGIKMFYSFTDFEIEETQRNKFIDLRNRGENPFLITIVFNDTHLKYDDIKNFNFEFEVDVKNGNDVLNYSYNIQFERKKKVDRVPVWLLWLLKNTLYRDFI</sequence>
<dbReference type="KEGG" id="bhc:JFL75_05615"/>
<accession>A0A7T8BBB9</accession>
<dbReference type="Proteomes" id="UP000595917">
    <property type="component" value="Chromosome"/>
</dbReference>
<dbReference type="EMBL" id="CP067089">
    <property type="protein sequence ID" value="QQO10397.1"/>
    <property type="molecule type" value="Genomic_DNA"/>
</dbReference>
<reference evidence="1" key="1">
    <citation type="submission" date="2021-01" db="EMBL/GenBank/DDBJ databases">
        <title>Description of Breznakiella homolactica.</title>
        <authorList>
            <person name="Song Y."/>
            <person name="Brune A."/>
        </authorList>
    </citation>
    <scope>NUCLEOTIDE SEQUENCE</scope>
    <source>
        <strain evidence="1">RmG30</strain>
    </source>
</reference>
<gene>
    <name evidence="1" type="ORF">JFL75_05615</name>
</gene>
<organism evidence="1 2">
    <name type="scientific">Breznakiella homolactica</name>
    <dbReference type="NCBI Taxonomy" id="2798577"/>
    <lineage>
        <taxon>Bacteria</taxon>
        <taxon>Pseudomonadati</taxon>
        <taxon>Spirochaetota</taxon>
        <taxon>Spirochaetia</taxon>
        <taxon>Spirochaetales</taxon>
        <taxon>Breznakiellaceae</taxon>
        <taxon>Breznakiella</taxon>
    </lineage>
</organism>
<evidence type="ECO:0000313" key="1">
    <source>
        <dbReference type="EMBL" id="QQO10397.1"/>
    </source>
</evidence>
<evidence type="ECO:0000313" key="2">
    <source>
        <dbReference type="Proteomes" id="UP000595917"/>
    </source>
</evidence>